<gene>
    <name evidence="1" type="ORF">EV102420_02_04040</name>
</gene>
<comment type="caution">
    <text evidence="1">The sequence shown here is derived from an EMBL/GenBank/DDBJ whole genome shotgun (WGS) entry which is preliminary data.</text>
</comment>
<dbReference type="InterPro" id="IPR010351">
    <property type="entry name" value="DUF943"/>
</dbReference>
<name>A0A090V0J5_PSEVU</name>
<proteinExistence type="predicted"/>
<dbReference type="Proteomes" id="UP000029462">
    <property type="component" value="Unassembled WGS sequence"/>
</dbReference>
<protein>
    <recommendedName>
        <fullName evidence="3">DUF943 family protein</fullName>
    </recommendedName>
</protein>
<dbReference type="STRING" id="1115515.EV102420_02_04040"/>
<reference evidence="1 2" key="1">
    <citation type="submission" date="2014-09" db="EMBL/GenBank/DDBJ databases">
        <title>Whole genome shotgun sequence of Escherichia vulneris NBRC 102420.</title>
        <authorList>
            <person name="Yoshida Y."/>
            <person name="Hosoyama A."/>
            <person name="Tsuchikane K."/>
            <person name="Ohji S."/>
            <person name="Ichikawa N."/>
            <person name="Kimura A."/>
            <person name="Yamazoe A."/>
            <person name="Ezaki T."/>
            <person name="Fujita N."/>
        </authorList>
    </citation>
    <scope>NUCLEOTIDE SEQUENCE [LARGE SCALE GENOMIC DNA]</scope>
    <source>
        <strain evidence="1 2">NBRC 102420</strain>
    </source>
</reference>
<accession>A0A090V0J5</accession>
<dbReference type="Pfam" id="PF06092">
    <property type="entry name" value="DUF943"/>
    <property type="match status" value="1"/>
</dbReference>
<evidence type="ECO:0000313" key="2">
    <source>
        <dbReference type="Proteomes" id="UP000029462"/>
    </source>
</evidence>
<organism evidence="1 2">
    <name type="scientific">Pseudescherichia vulneris NBRC 102420</name>
    <dbReference type="NCBI Taxonomy" id="1115515"/>
    <lineage>
        <taxon>Bacteria</taxon>
        <taxon>Pseudomonadati</taxon>
        <taxon>Pseudomonadota</taxon>
        <taxon>Gammaproteobacteria</taxon>
        <taxon>Enterobacterales</taxon>
        <taxon>Enterobacteriaceae</taxon>
        <taxon>Pseudescherichia</taxon>
    </lineage>
</organism>
<sequence>MAVDRELNFANVAVKHFPLTDNGKVDWWRDHKQILKEKFSIPVPAKNGDWYISVWNYGDGFKAKPNGDIRIFNADTQDMLCFNNDDGKCIDKDLLMRIEGNRDGSVDIQVGDKTIAIKS</sequence>
<evidence type="ECO:0000313" key="1">
    <source>
        <dbReference type="EMBL" id="GAL56799.1"/>
    </source>
</evidence>
<keyword evidence="2" id="KW-1185">Reference proteome</keyword>
<evidence type="ECO:0008006" key="3">
    <source>
        <dbReference type="Google" id="ProtNLM"/>
    </source>
</evidence>
<dbReference type="AlphaFoldDB" id="A0A090V0J5"/>
<dbReference type="EMBL" id="BBMZ01000002">
    <property type="protein sequence ID" value="GAL56799.1"/>
    <property type="molecule type" value="Genomic_DNA"/>
</dbReference>